<dbReference type="AlphaFoldDB" id="A0AB73T2P5"/>
<gene>
    <name evidence="2" type="ORF">C7383_10822</name>
</gene>
<dbReference type="RefSeq" id="WP_109627209.1">
    <property type="nucleotide sequence ID" value="NZ_JANKBI010000028.1"/>
</dbReference>
<dbReference type="Proteomes" id="UP000245412">
    <property type="component" value="Unassembled WGS sequence"/>
</dbReference>
<organism evidence="2 3">
    <name type="scientific">Murimonas intestini</name>
    <dbReference type="NCBI Taxonomy" id="1337051"/>
    <lineage>
        <taxon>Bacteria</taxon>
        <taxon>Bacillati</taxon>
        <taxon>Bacillota</taxon>
        <taxon>Clostridia</taxon>
        <taxon>Lachnospirales</taxon>
        <taxon>Lachnospiraceae</taxon>
        <taxon>Murimonas</taxon>
    </lineage>
</organism>
<comment type="caution">
    <text evidence="2">The sequence shown here is derived from an EMBL/GenBank/DDBJ whole genome shotgun (WGS) entry which is preliminary data.</text>
</comment>
<feature type="transmembrane region" description="Helical" evidence="1">
    <location>
        <begin position="27"/>
        <end position="47"/>
    </location>
</feature>
<feature type="transmembrane region" description="Helical" evidence="1">
    <location>
        <begin position="59"/>
        <end position="77"/>
    </location>
</feature>
<reference evidence="2 3" key="1">
    <citation type="submission" date="2018-05" db="EMBL/GenBank/DDBJ databases">
        <authorList>
            <person name="Goeker M."/>
            <person name="Huntemann M."/>
            <person name="Clum A."/>
            <person name="Pillay M."/>
            <person name="Palaniappan K."/>
            <person name="Varghese N."/>
            <person name="Mikhailova N."/>
            <person name="Stamatis D."/>
            <person name="Reddy T."/>
            <person name="Daum C."/>
            <person name="Shapiro N."/>
            <person name="Ivanova N."/>
            <person name="Kyrpides N."/>
            <person name="Woyke T."/>
        </authorList>
    </citation>
    <scope>NUCLEOTIDE SEQUENCE [LARGE SCALE GENOMIC DNA]</scope>
    <source>
        <strain evidence="2 3">DSM 26524</strain>
    </source>
</reference>
<evidence type="ECO:0000313" key="2">
    <source>
        <dbReference type="EMBL" id="PWJ74593.1"/>
    </source>
</evidence>
<dbReference type="EMBL" id="QGGY01000008">
    <property type="protein sequence ID" value="PWJ74593.1"/>
    <property type="molecule type" value="Genomic_DNA"/>
</dbReference>
<evidence type="ECO:0000256" key="1">
    <source>
        <dbReference type="SAM" id="Phobius"/>
    </source>
</evidence>
<accession>A0AB73T2P5</accession>
<proteinExistence type="predicted"/>
<keyword evidence="1" id="KW-1133">Transmembrane helix</keyword>
<evidence type="ECO:0008006" key="4">
    <source>
        <dbReference type="Google" id="ProtNLM"/>
    </source>
</evidence>
<keyword evidence="1" id="KW-0812">Transmembrane</keyword>
<keyword evidence="1" id="KW-0472">Membrane</keyword>
<evidence type="ECO:0000313" key="3">
    <source>
        <dbReference type="Proteomes" id="UP000245412"/>
    </source>
</evidence>
<keyword evidence="3" id="KW-1185">Reference proteome</keyword>
<feature type="transmembrane region" description="Helical" evidence="1">
    <location>
        <begin position="136"/>
        <end position="153"/>
    </location>
</feature>
<protein>
    <recommendedName>
        <fullName evidence="4">DUF3169 family protein</fullName>
    </recommendedName>
</protein>
<sequence length="162" mass="18463">MKRYTPTCIPKFRSLRMGVLRTKRYKNYLITAAGLILIIGGPALSYIEFFQESLKGLPYGLIGIGCGMFGYGFGELYTKRVYRKHPDIEHQNEINKNDERNITLGNIAKAKAFNIMTYVFGAVILAFGFMGISPEIVLTLVAVYLFVEIYAVYNRIRLEKEL</sequence>
<feature type="transmembrane region" description="Helical" evidence="1">
    <location>
        <begin position="112"/>
        <end position="130"/>
    </location>
</feature>
<name>A0AB73T2P5_9FIRM</name>